<feature type="domain" description="MmgE/PrpD C-terminal" evidence="3">
    <location>
        <begin position="271"/>
        <end position="435"/>
    </location>
</feature>
<name>A0A9D2TEC5_9FIRM</name>
<evidence type="ECO:0000259" key="2">
    <source>
        <dbReference type="Pfam" id="PF03972"/>
    </source>
</evidence>
<dbReference type="SUPFAM" id="SSF103378">
    <property type="entry name" value="2-methylcitrate dehydratase PrpD"/>
    <property type="match status" value="1"/>
</dbReference>
<sequence length="462" mass="49703">MEKSEIRKLGEWISQMSWECMPSQVQEAVQLRVLDLVSAALGAVKDPLLEQVISSYRSRYGEGPACVWGSQERFPAEVAAKINAMLAHTLELDDVHPASKTHGSASIIPAAWAMAETLESSGQEFLTAVVCGYEVTARIGMALGVAAHRKKGWHATATCGIFGCAAAAAKLLKLDAEQTISALGMAGTQSSGLWAFLGDGASCKVLHPGHCAACGLDAAFLAAAGMTGPEHILDAEDGGLLKAMSDSYDCSKAGAGLGEVWEILNMDVKPYPCCRSVHCMIDAMFQIREEMEKEGRSAADIKQVEIATYQVGYQQCAVSKGCLEPQSPMDAKFSAPYGAAAALLFGKVTREEFEPEAVSNPQLRALMKKISVEPDEELTKEYPAHWGCRVRAEFFDGKKMEVRVQDPSGSSKNPLSQKQLEDKAKSLIGAAFPGREGEIAGEITKIGQWERMKPLGSMESFQ</sequence>
<comment type="caution">
    <text evidence="4">The sequence shown here is derived from an EMBL/GenBank/DDBJ whole genome shotgun (WGS) entry which is preliminary data.</text>
</comment>
<dbReference type="PANTHER" id="PTHR16943">
    <property type="entry name" value="2-METHYLCITRATE DEHYDRATASE-RELATED"/>
    <property type="match status" value="1"/>
</dbReference>
<evidence type="ECO:0000256" key="1">
    <source>
        <dbReference type="ARBA" id="ARBA00006174"/>
    </source>
</evidence>
<protein>
    <submittedName>
        <fullName evidence="4">MmgE/PrpD family protein</fullName>
    </submittedName>
</protein>
<evidence type="ECO:0000259" key="3">
    <source>
        <dbReference type="Pfam" id="PF19305"/>
    </source>
</evidence>
<dbReference type="InterPro" id="IPR036148">
    <property type="entry name" value="MmgE/PrpD_sf"/>
</dbReference>
<evidence type="ECO:0000313" key="5">
    <source>
        <dbReference type="Proteomes" id="UP000823863"/>
    </source>
</evidence>
<dbReference type="GO" id="GO:0016829">
    <property type="term" value="F:lyase activity"/>
    <property type="evidence" value="ECO:0007669"/>
    <property type="project" value="InterPro"/>
</dbReference>
<dbReference type="InterPro" id="IPR042188">
    <property type="entry name" value="MmgE/PrpD_sf_2"/>
</dbReference>
<comment type="similarity">
    <text evidence="1">Belongs to the PrpD family.</text>
</comment>
<dbReference type="InterPro" id="IPR045337">
    <property type="entry name" value="MmgE_PrpD_C"/>
</dbReference>
<dbReference type="Gene3D" id="1.10.4100.10">
    <property type="entry name" value="2-methylcitrate dehydratase PrpD"/>
    <property type="match status" value="1"/>
</dbReference>
<accession>A0A9D2TEC5</accession>
<dbReference type="Gene3D" id="3.30.1330.120">
    <property type="entry name" value="2-methylcitrate dehydratase PrpD"/>
    <property type="match status" value="1"/>
</dbReference>
<gene>
    <name evidence="4" type="ORF">H9931_01735</name>
</gene>
<dbReference type="EMBL" id="DWWB01000005">
    <property type="protein sequence ID" value="HJC65427.1"/>
    <property type="molecule type" value="Genomic_DNA"/>
</dbReference>
<dbReference type="Proteomes" id="UP000823863">
    <property type="component" value="Unassembled WGS sequence"/>
</dbReference>
<dbReference type="Pfam" id="PF03972">
    <property type="entry name" value="MmgE_PrpD_N"/>
    <property type="match status" value="1"/>
</dbReference>
<dbReference type="InterPro" id="IPR005656">
    <property type="entry name" value="MmgE_PrpD"/>
</dbReference>
<dbReference type="InterPro" id="IPR045336">
    <property type="entry name" value="MmgE_PrpD_N"/>
</dbReference>
<organism evidence="4 5">
    <name type="scientific">Candidatus Enterocloster excrementigallinarum</name>
    <dbReference type="NCBI Taxonomy" id="2838558"/>
    <lineage>
        <taxon>Bacteria</taxon>
        <taxon>Bacillati</taxon>
        <taxon>Bacillota</taxon>
        <taxon>Clostridia</taxon>
        <taxon>Lachnospirales</taxon>
        <taxon>Lachnospiraceae</taxon>
        <taxon>Enterocloster</taxon>
    </lineage>
</organism>
<dbReference type="AlphaFoldDB" id="A0A9D2TEC5"/>
<reference evidence="4" key="1">
    <citation type="journal article" date="2021" name="PeerJ">
        <title>Extensive microbial diversity within the chicken gut microbiome revealed by metagenomics and culture.</title>
        <authorList>
            <person name="Gilroy R."/>
            <person name="Ravi A."/>
            <person name="Getino M."/>
            <person name="Pursley I."/>
            <person name="Horton D.L."/>
            <person name="Alikhan N.F."/>
            <person name="Baker D."/>
            <person name="Gharbi K."/>
            <person name="Hall N."/>
            <person name="Watson M."/>
            <person name="Adriaenssens E.M."/>
            <person name="Foster-Nyarko E."/>
            <person name="Jarju S."/>
            <person name="Secka A."/>
            <person name="Antonio M."/>
            <person name="Oren A."/>
            <person name="Chaudhuri R.R."/>
            <person name="La Ragione R."/>
            <person name="Hildebrand F."/>
            <person name="Pallen M.J."/>
        </authorList>
    </citation>
    <scope>NUCLEOTIDE SEQUENCE</scope>
    <source>
        <strain evidence="4">CHK198-12963</strain>
    </source>
</reference>
<evidence type="ECO:0000313" key="4">
    <source>
        <dbReference type="EMBL" id="HJC65427.1"/>
    </source>
</evidence>
<proteinExistence type="inferred from homology"/>
<dbReference type="InterPro" id="IPR042183">
    <property type="entry name" value="MmgE/PrpD_sf_1"/>
</dbReference>
<feature type="domain" description="MmgE/PrpD N-terminal" evidence="2">
    <location>
        <begin position="8"/>
        <end position="248"/>
    </location>
</feature>
<dbReference type="PANTHER" id="PTHR16943:SF8">
    <property type="entry name" value="2-METHYLCITRATE DEHYDRATASE"/>
    <property type="match status" value="1"/>
</dbReference>
<reference evidence="4" key="2">
    <citation type="submission" date="2021-04" db="EMBL/GenBank/DDBJ databases">
        <authorList>
            <person name="Gilroy R."/>
        </authorList>
    </citation>
    <scope>NUCLEOTIDE SEQUENCE</scope>
    <source>
        <strain evidence="4">CHK198-12963</strain>
    </source>
</reference>
<dbReference type="Pfam" id="PF19305">
    <property type="entry name" value="MmgE_PrpD_C"/>
    <property type="match status" value="1"/>
</dbReference>